<dbReference type="Proteomes" id="UP000887579">
    <property type="component" value="Unplaced"/>
</dbReference>
<evidence type="ECO:0000313" key="2">
    <source>
        <dbReference type="WBParaSite" id="ES5_v2.g22887.t1"/>
    </source>
</evidence>
<organism evidence="1 2">
    <name type="scientific">Panagrolaimus sp. ES5</name>
    <dbReference type="NCBI Taxonomy" id="591445"/>
    <lineage>
        <taxon>Eukaryota</taxon>
        <taxon>Metazoa</taxon>
        <taxon>Ecdysozoa</taxon>
        <taxon>Nematoda</taxon>
        <taxon>Chromadorea</taxon>
        <taxon>Rhabditida</taxon>
        <taxon>Tylenchina</taxon>
        <taxon>Panagrolaimomorpha</taxon>
        <taxon>Panagrolaimoidea</taxon>
        <taxon>Panagrolaimidae</taxon>
        <taxon>Panagrolaimus</taxon>
    </lineage>
</organism>
<reference evidence="2" key="1">
    <citation type="submission" date="2022-11" db="UniProtKB">
        <authorList>
            <consortium name="WormBaseParasite"/>
        </authorList>
    </citation>
    <scope>IDENTIFICATION</scope>
</reference>
<sequence length="397" mass="45170">MSPTLNQDILKNICKKLLKDDEFDAECLNKFALAGKESLEAFEVVIASAKAVYIDGENFALKMVDNDKTYFASKPSQIASGRLLKLIGSCTKRLAFTGVTAATAPIIDAICNARKLTKLAYFDDNEVLISAYEIPFGRILQECHASLQKIVTPAQFYFMLVSAYEIPFGRILQECHASLLKIVTPAQFYFSNNPQIFHLQTLFFKSDVDNISPYLNHPSCVAEELIIEIREQEGSSAFRWEALHSAFAAFNNPALLKLKHLKLKIHFEEYTNSALAVLFQIIKNCFPSLKTFTFINQLSLNEYCHTFQDFINHSTYYAPVYDDLAAENFNFSIEIEWNVKYNVMEKMFKPHYTDICRNIYDDFDSEIVGKNTLILSKNDELSPSKSISFEVKVVNGE</sequence>
<proteinExistence type="predicted"/>
<name>A0AC34G1D3_9BILA</name>
<protein>
    <submittedName>
        <fullName evidence="2">Uncharacterized protein</fullName>
    </submittedName>
</protein>
<evidence type="ECO:0000313" key="1">
    <source>
        <dbReference type="Proteomes" id="UP000887579"/>
    </source>
</evidence>
<dbReference type="WBParaSite" id="ES5_v2.g22887.t1">
    <property type="protein sequence ID" value="ES5_v2.g22887.t1"/>
    <property type="gene ID" value="ES5_v2.g22887"/>
</dbReference>
<accession>A0AC34G1D3</accession>